<dbReference type="GO" id="GO:0005911">
    <property type="term" value="C:cell-cell junction"/>
    <property type="evidence" value="ECO:0007669"/>
    <property type="project" value="TreeGrafter"/>
</dbReference>
<keyword evidence="2 8" id="KW-0479">Metal-binding</keyword>
<dbReference type="CDD" id="cd09332">
    <property type="entry name" value="LIM2_PINCH"/>
    <property type="match status" value="1"/>
</dbReference>
<dbReference type="PROSITE" id="PS50023">
    <property type="entry name" value="LIM_DOMAIN_2"/>
    <property type="match status" value="4"/>
</dbReference>
<evidence type="ECO:0000256" key="7">
    <source>
        <dbReference type="PIRNR" id="PIRNR038003"/>
    </source>
</evidence>
<keyword evidence="3" id="KW-0677">Repeat</keyword>
<feature type="domain" description="LIM zinc-binding" evidence="9">
    <location>
        <begin position="69"/>
        <end position="126"/>
    </location>
</feature>
<dbReference type="EnsemblMetazoa" id="XM_038194211.1">
    <property type="protein sequence ID" value="XP_038050139.1"/>
    <property type="gene ID" value="LOC119723513"/>
</dbReference>
<keyword evidence="6 7" id="KW-0440">LIM domain</keyword>
<evidence type="ECO:0000313" key="10">
    <source>
        <dbReference type="EnsemblMetazoa" id="XP_038050139.1"/>
    </source>
</evidence>
<evidence type="ECO:0000256" key="1">
    <source>
        <dbReference type="ARBA" id="ARBA00004282"/>
    </source>
</evidence>
<dbReference type="PIRSF" id="PIRSF038003">
    <property type="entry name" value="PINCH"/>
    <property type="match status" value="1"/>
</dbReference>
<dbReference type="OrthoDB" id="20689at2759"/>
<dbReference type="CDD" id="cd09331">
    <property type="entry name" value="LIM1_PINCH"/>
    <property type="match status" value="1"/>
</dbReference>
<dbReference type="GO" id="GO:0046872">
    <property type="term" value="F:metal ion binding"/>
    <property type="evidence" value="ECO:0007669"/>
    <property type="project" value="UniProtKB-KW"/>
</dbReference>
<evidence type="ECO:0000256" key="6">
    <source>
        <dbReference type="ARBA" id="ARBA00023038"/>
    </source>
</evidence>
<dbReference type="GO" id="GO:0098609">
    <property type="term" value="P:cell-cell adhesion"/>
    <property type="evidence" value="ECO:0007669"/>
    <property type="project" value="TreeGrafter"/>
</dbReference>
<keyword evidence="4 8" id="KW-0862">Zinc</keyword>
<dbReference type="InterPro" id="IPR001781">
    <property type="entry name" value="Znf_LIM"/>
</dbReference>
<dbReference type="PANTHER" id="PTHR24210:SF0">
    <property type="entry name" value="LIM DOMAIN-CONTAINING PROTEIN"/>
    <property type="match status" value="1"/>
</dbReference>
<dbReference type="InterPro" id="IPR047944">
    <property type="entry name" value="LIMS1/2-like_LIM1"/>
</dbReference>
<protein>
    <recommendedName>
        <fullName evidence="7">LIM domain-containing protein</fullName>
    </recommendedName>
</protein>
<dbReference type="RefSeq" id="XP_038050138.1">
    <property type="nucleotide sequence ID" value="XM_038194210.1"/>
</dbReference>
<dbReference type="Gene3D" id="2.10.110.10">
    <property type="entry name" value="Cysteine Rich Protein"/>
    <property type="match status" value="5"/>
</dbReference>
<dbReference type="CDD" id="cd09335">
    <property type="entry name" value="LIM5_PINCH"/>
    <property type="match status" value="1"/>
</dbReference>
<evidence type="ECO:0000256" key="2">
    <source>
        <dbReference type="ARBA" id="ARBA00022723"/>
    </source>
</evidence>
<evidence type="ECO:0000256" key="4">
    <source>
        <dbReference type="ARBA" id="ARBA00022833"/>
    </source>
</evidence>
<reference evidence="10" key="1">
    <citation type="submission" date="2022-11" db="UniProtKB">
        <authorList>
            <consortium name="EnsemblMetazoa"/>
        </authorList>
    </citation>
    <scope>IDENTIFICATION</scope>
</reference>
<sequence length="330" mass="38459">MSGGVAICTRCNDGFREDEKIVNSSGEMWHEECFVCAQCFRPFPEGTFFEFEGRRYCEHDFQVLFAPCCGKCGEFVIGRVIKAMNNNWHAECFRCELCNAVLADTGFIKNRGRALCRPCHLKEKAAGSGKYICFKCHGLIQEDEHLKWKMEHYHPYHFNCCKCGEELTPSARELRGELYCLPCHDKQGIPICSACHRPIEERIVTAMGKHWHVEHFVCARCEKPFLGHKHYERNGKAYCEMHYNQLFGNMCFYCNKPITSEMMCTMNKTWCEEHFFCSSCDTLLSAKSKFIEFDLKPVCKKCYDKFPNELKRRQKKVETTSKKYGKAEQK</sequence>
<dbReference type="FunFam" id="2.10.110.10:FF:000011">
    <property type="entry name" value="Lim and senescent cell antigen-like-containing"/>
    <property type="match status" value="1"/>
</dbReference>
<feature type="domain" description="LIM zinc-binding" evidence="9">
    <location>
        <begin position="6"/>
        <end position="67"/>
    </location>
</feature>
<dbReference type="Pfam" id="PF00412">
    <property type="entry name" value="LIM"/>
    <property type="match status" value="5"/>
</dbReference>
<comment type="subcellular location">
    <subcellularLocation>
        <location evidence="1">Cell junction</location>
    </subcellularLocation>
</comment>
<keyword evidence="5" id="KW-0965">Cell junction</keyword>
<dbReference type="InterPro" id="IPR017351">
    <property type="entry name" value="PINCH-1-4-like"/>
</dbReference>
<dbReference type="FunFam" id="2.10.110.10:FF:000017">
    <property type="entry name" value="Lim and senescent cell antigen-like-containing"/>
    <property type="match status" value="1"/>
</dbReference>
<name>A0A913ZFB0_PATMI</name>
<organism evidence="10 11">
    <name type="scientific">Patiria miniata</name>
    <name type="common">Bat star</name>
    <name type="synonym">Asterina miniata</name>
    <dbReference type="NCBI Taxonomy" id="46514"/>
    <lineage>
        <taxon>Eukaryota</taxon>
        <taxon>Metazoa</taxon>
        <taxon>Echinodermata</taxon>
        <taxon>Eleutherozoa</taxon>
        <taxon>Asterozoa</taxon>
        <taxon>Asteroidea</taxon>
        <taxon>Valvatacea</taxon>
        <taxon>Valvatida</taxon>
        <taxon>Asterinidae</taxon>
        <taxon>Patiria</taxon>
    </lineage>
</organism>
<feature type="domain" description="LIM zinc-binding" evidence="9">
    <location>
        <begin position="250"/>
        <end position="309"/>
    </location>
</feature>
<dbReference type="RefSeq" id="XP_038050139.1">
    <property type="nucleotide sequence ID" value="XM_038194211.1"/>
</dbReference>
<dbReference type="GO" id="GO:1900026">
    <property type="term" value="P:positive regulation of substrate adhesion-dependent cell spreading"/>
    <property type="evidence" value="ECO:0007669"/>
    <property type="project" value="TreeGrafter"/>
</dbReference>
<evidence type="ECO:0000256" key="5">
    <source>
        <dbReference type="ARBA" id="ARBA00022949"/>
    </source>
</evidence>
<evidence type="ECO:0000256" key="3">
    <source>
        <dbReference type="ARBA" id="ARBA00022737"/>
    </source>
</evidence>
<evidence type="ECO:0000313" key="11">
    <source>
        <dbReference type="Proteomes" id="UP000887568"/>
    </source>
</evidence>
<dbReference type="SMART" id="SM00132">
    <property type="entry name" value="LIM"/>
    <property type="match status" value="5"/>
</dbReference>
<keyword evidence="11" id="KW-1185">Reference proteome</keyword>
<proteinExistence type="predicted"/>
<dbReference type="GO" id="GO:2001046">
    <property type="term" value="P:positive regulation of integrin-mediated signaling pathway"/>
    <property type="evidence" value="ECO:0007669"/>
    <property type="project" value="TreeGrafter"/>
</dbReference>
<feature type="domain" description="LIM zinc-binding" evidence="9">
    <location>
        <begin position="190"/>
        <end position="249"/>
    </location>
</feature>
<dbReference type="Proteomes" id="UP000887568">
    <property type="component" value="Unplaced"/>
</dbReference>
<evidence type="ECO:0000256" key="8">
    <source>
        <dbReference type="PROSITE-ProRule" id="PRU00125"/>
    </source>
</evidence>
<dbReference type="GO" id="GO:0045216">
    <property type="term" value="P:cell-cell junction organization"/>
    <property type="evidence" value="ECO:0007669"/>
    <property type="project" value="TreeGrafter"/>
</dbReference>
<dbReference type="SUPFAM" id="SSF57716">
    <property type="entry name" value="Glucocorticoid receptor-like (DNA-binding domain)"/>
    <property type="match status" value="6"/>
</dbReference>
<dbReference type="GO" id="GO:0005925">
    <property type="term" value="C:focal adhesion"/>
    <property type="evidence" value="ECO:0007669"/>
    <property type="project" value="InterPro"/>
</dbReference>
<dbReference type="AlphaFoldDB" id="A0A913ZFB0"/>
<dbReference type="OMA" id="RYVCHKC"/>
<evidence type="ECO:0000259" key="9">
    <source>
        <dbReference type="PROSITE" id="PS50023"/>
    </source>
</evidence>
<accession>A0A913ZFB0</accession>
<dbReference type="InterPro" id="IPR047946">
    <property type="entry name" value="PINCH-1/2-like"/>
</dbReference>
<dbReference type="GeneID" id="119723513"/>
<dbReference type="EnsemblMetazoa" id="XM_038194210.1">
    <property type="protein sequence ID" value="XP_038050138.1"/>
    <property type="gene ID" value="LOC119723513"/>
</dbReference>
<dbReference type="PROSITE" id="PS00478">
    <property type="entry name" value="LIM_DOMAIN_1"/>
    <property type="match status" value="3"/>
</dbReference>
<dbReference type="CDD" id="cd09334">
    <property type="entry name" value="LIM4_PINCH"/>
    <property type="match status" value="1"/>
</dbReference>
<dbReference type="PANTHER" id="PTHR24210">
    <property type="entry name" value="LIM DOMAIN-CONTAINING PROTEIN"/>
    <property type="match status" value="1"/>
</dbReference>
<dbReference type="GO" id="GO:0005737">
    <property type="term" value="C:cytoplasm"/>
    <property type="evidence" value="ECO:0007669"/>
    <property type="project" value="TreeGrafter"/>
</dbReference>